<feature type="non-terminal residue" evidence="2">
    <location>
        <position position="239"/>
    </location>
</feature>
<dbReference type="AlphaFoldDB" id="A0A2H5QC94"/>
<comment type="caution">
    <text evidence="2">The sequence shown here is derived from an EMBL/GenBank/DDBJ whole genome shotgun (WGS) entry which is preliminary data.</text>
</comment>
<dbReference type="Gene3D" id="3.80.10.10">
    <property type="entry name" value="Ribonuclease Inhibitor"/>
    <property type="match status" value="1"/>
</dbReference>
<feature type="compositionally biased region" description="Acidic residues" evidence="1">
    <location>
        <begin position="182"/>
        <end position="192"/>
    </location>
</feature>
<dbReference type="SUPFAM" id="SSF52058">
    <property type="entry name" value="L domain-like"/>
    <property type="match status" value="1"/>
</dbReference>
<dbReference type="Proteomes" id="UP000236630">
    <property type="component" value="Unassembled WGS sequence"/>
</dbReference>
<evidence type="ECO:0000256" key="1">
    <source>
        <dbReference type="SAM" id="MobiDB-lite"/>
    </source>
</evidence>
<reference evidence="2 3" key="1">
    <citation type="journal article" date="2017" name="Front. Genet.">
        <title>Draft sequencing of the heterozygous diploid genome of Satsuma (Citrus unshiu Marc.) using a hybrid assembly approach.</title>
        <authorList>
            <person name="Shimizu T."/>
            <person name="Tanizawa Y."/>
            <person name="Mochizuki T."/>
            <person name="Nagasaki H."/>
            <person name="Yoshioka T."/>
            <person name="Toyoda A."/>
            <person name="Fujiyama A."/>
            <person name="Kaminuma E."/>
            <person name="Nakamura Y."/>
        </authorList>
    </citation>
    <scope>NUCLEOTIDE SEQUENCE [LARGE SCALE GENOMIC DNA]</scope>
    <source>
        <strain evidence="3">cv. Miyagawa wase</strain>
    </source>
</reference>
<dbReference type="EMBL" id="BDQV01000298">
    <property type="protein sequence ID" value="GAY62257.1"/>
    <property type="molecule type" value="Genomic_DNA"/>
</dbReference>
<protein>
    <submittedName>
        <fullName evidence="2">Uncharacterized protein</fullName>
    </submittedName>
</protein>
<feature type="region of interest" description="Disordered" evidence="1">
    <location>
        <begin position="182"/>
        <end position="239"/>
    </location>
</feature>
<evidence type="ECO:0000313" key="3">
    <source>
        <dbReference type="Proteomes" id="UP000236630"/>
    </source>
</evidence>
<evidence type="ECO:0000313" key="2">
    <source>
        <dbReference type="EMBL" id="GAY62257.1"/>
    </source>
</evidence>
<keyword evidence="3" id="KW-1185">Reference proteome</keyword>
<sequence>MEAMSEAELVEKIHALNLRRIDLSYSLHLNETPDLSSARNLEIMVLDGCYSLIKFPKTSWSITELDLGETAIEEVPPAIESLCKLVVLRLDNCRRLKNLPSSICNLTSLTELELHGCSNITKFPDISGDMKYLSLSETAIEELPSSASFEFSPQDDDGWPLPNCKVKKCGVCLLLSEEEDRESGDSFNEESGDGFNEIERIGSRSNGGHSEEEDDRNTGRLKENEPKIDARTLWLGQDR</sequence>
<dbReference type="PANTHER" id="PTHR47186:SF3">
    <property type="entry name" value="OS09G0267800 PROTEIN"/>
    <property type="match status" value="1"/>
</dbReference>
<organism evidence="2 3">
    <name type="scientific">Citrus unshiu</name>
    <name type="common">Satsuma mandarin</name>
    <name type="synonym">Citrus nobilis var. unshiu</name>
    <dbReference type="NCBI Taxonomy" id="55188"/>
    <lineage>
        <taxon>Eukaryota</taxon>
        <taxon>Viridiplantae</taxon>
        <taxon>Streptophyta</taxon>
        <taxon>Embryophyta</taxon>
        <taxon>Tracheophyta</taxon>
        <taxon>Spermatophyta</taxon>
        <taxon>Magnoliopsida</taxon>
        <taxon>eudicotyledons</taxon>
        <taxon>Gunneridae</taxon>
        <taxon>Pentapetalae</taxon>
        <taxon>rosids</taxon>
        <taxon>malvids</taxon>
        <taxon>Sapindales</taxon>
        <taxon>Rutaceae</taxon>
        <taxon>Aurantioideae</taxon>
        <taxon>Citrus</taxon>
    </lineage>
</organism>
<dbReference type="PANTHER" id="PTHR47186">
    <property type="entry name" value="LEUCINE-RICH REPEAT-CONTAINING PROTEIN 57"/>
    <property type="match status" value="1"/>
</dbReference>
<gene>
    <name evidence="2" type="ORF">CUMW_216340</name>
</gene>
<proteinExistence type="predicted"/>
<dbReference type="Pfam" id="PF00560">
    <property type="entry name" value="LRR_1"/>
    <property type="match status" value="1"/>
</dbReference>
<dbReference type="InterPro" id="IPR001611">
    <property type="entry name" value="Leu-rich_rpt"/>
</dbReference>
<accession>A0A2H5QC94</accession>
<name>A0A2H5QC94_CITUN</name>
<feature type="compositionally biased region" description="Basic and acidic residues" evidence="1">
    <location>
        <begin position="216"/>
        <end position="230"/>
    </location>
</feature>
<dbReference type="InterPro" id="IPR032675">
    <property type="entry name" value="LRR_dom_sf"/>
</dbReference>